<feature type="domain" description="SGNH" evidence="3">
    <location>
        <begin position="459"/>
        <end position="686"/>
    </location>
</feature>
<dbReference type="InterPro" id="IPR002656">
    <property type="entry name" value="Acyl_transf_3_dom"/>
</dbReference>
<feature type="transmembrane region" description="Helical" evidence="1">
    <location>
        <begin position="375"/>
        <end position="396"/>
    </location>
</feature>
<protein>
    <submittedName>
        <fullName evidence="4">Acyltransferase family protein</fullName>
    </submittedName>
</protein>
<dbReference type="Pfam" id="PF01757">
    <property type="entry name" value="Acyl_transf_3"/>
    <property type="match status" value="1"/>
</dbReference>
<feature type="transmembrane region" description="Helical" evidence="1">
    <location>
        <begin position="334"/>
        <end position="354"/>
    </location>
</feature>
<feature type="transmembrane region" description="Helical" evidence="1">
    <location>
        <begin position="213"/>
        <end position="237"/>
    </location>
</feature>
<keyword evidence="1" id="KW-0812">Transmembrane</keyword>
<evidence type="ECO:0000313" key="4">
    <source>
        <dbReference type="EMBL" id="QWQ37199.1"/>
    </source>
</evidence>
<feature type="transmembrane region" description="Helical" evidence="1">
    <location>
        <begin position="301"/>
        <end position="322"/>
    </location>
</feature>
<feature type="transmembrane region" description="Helical" evidence="1">
    <location>
        <begin position="190"/>
        <end position="207"/>
    </location>
</feature>
<dbReference type="GO" id="GO:0016747">
    <property type="term" value="F:acyltransferase activity, transferring groups other than amino-acyl groups"/>
    <property type="evidence" value="ECO:0007669"/>
    <property type="project" value="InterPro"/>
</dbReference>
<feature type="domain" description="Acyltransferase 3" evidence="2">
    <location>
        <begin position="23"/>
        <end position="352"/>
    </location>
</feature>
<feature type="transmembrane region" description="Helical" evidence="1">
    <location>
        <begin position="44"/>
        <end position="68"/>
    </location>
</feature>
<dbReference type="GO" id="GO:0016020">
    <property type="term" value="C:membrane"/>
    <property type="evidence" value="ECO:0007669"/>
    <property type="project" value="TreeGrafter"/>
</dbReference>
<evidence type="ECO:0000256" key="1">
    <source>
        <dbReference type="SAM" id="Phobius"/>
    </source>
</evidence>
<keyword evidence="4" id="KW-0808">Transferase</keyword>
<dbReference type="Proteomes" id="UP000680588">
    <property type="component" value="Chromosome"/>
</dbReference>
<dbReference type="InterPro" id="IPR043968">
    <property type="entry name" value="SGNH"/>
</dbReference>
<dbReference type="KEGG" id="asun:KG104_05390"/>
<keyword evidence="4" id="KW-0012">Acyltransferase</keyword>
<feature type="transmembrane region" description="Helical" evidence="1">
    <location>
        <begin position="270"/>
        <end position="289"/>
    </location>
</feature>
<feature type="transmembrane region" description="Helical" evidence="1">
    <location>
        <begin position="20"/>
        <end position="38"/>
    </location>
</feature>
<dbReference type="GO" id="GO:0009103">
    <property type="term" value="P:lipopolysaccharide biosynthetic process"/>
    <property type="evidence" value="ECO:0007669"/>
    <property type="project" value="TreeGrafter"/>
</dbReference>
<dbReference type="InterPro" id="IPR050879">
    <property type="entry name" value="Acyltransferase_3"/>
</dbReference>
<evidence type="ECO:0000313" key="5">
    <source>
        <dbReference type="Proteomes" id="UP000680588"/>
    </source>
</evidence>
<accession>A0A975S7E1</accession>
<evidence type="ECO:0000259" key="2">
    <source>
        <dbReference type="Pfam" id="PF01757"/>
    </source>
</evidence>
<dbReference type="AlphaFoldDB" id="A0A975S7E1"/>
<keyword evidence="5" id="KW-1185">Reference proteome</keyword>
<proteinExistence type="predicted"/>
<keyword evidence="1" id="KW-0472">Membrane</keyword>
<name>A0A975S7E1_9MICC</name>
<keyword evidence="1" id="KW-1133">Transmembrane helix</keyword>
<evidence type="ECO:0000259" key="3">
    <source>
        <dbReference type="Pfam" id="PF19040"/>
    </source>
</evidence>
<organism evidence="4 5">
    <name type="scientific">Arthrobacter sunyaminii</name>
    <dbReference type="NCBI Taxonomy" id="2816859"/>
    <lineage>
        <taxon>Bacteria</taxon>
        <taxon>Bacillati</taxon>
        <taxon>Actinomycetota</taxon>
        <taxon>Actinomycetes</taxon>
        <taxon>Micrococcales</taxon>
        <taxon>Micrococcaceae</taxon>
        <taxon>Arthrobacter</taxon>
    </lineage>
</organism>
<dbReference type="PANTHER" id="PTHR23028:SF53">
    <property type="entry name" value="ACYL_TRANSF_3 DOMAIN-CONTAINING PROTEIN"/>
    <property type="match status" value="1"/>
</dbReference>
<gene>
    <name evidence="4" type="ORF">KG104_05390</name>
</gene>
<sequence length="698" mass="73931">MRNLLSQRVRGKLVPVDNQLRLDIQGLRAIAVGAVLLYHAGLGWIPGGFVGVDVFFVISGFLITGGIIREIDRTGRLSLVGFYARRAARILPAATVVLVVVVIASYLLMPMTRWLQVGKDAMGSGLYVINWMLANDSIDYLANDQAPSPLQHFWSLAVEEQFYVVWPLVAVVAAWLATRMRRNRKRVMGIALMTLAVPSFAWSLYMVETSSGPAYFVTTTRLWELAVGAGLALLGPVGLRSPKALAAIVGWCGLAAIMAAALTYTSVVPFPGATALLPTVGAAMIIWAGPVAGRFGPTAALGLRPMVWVGTMSYSLYLWHWPLLVLTSAVVGELSPMAGLVVVVASFLPAWMSLRYVEQPALAWGKRARGGGPTLRAGALMSLAAVTAGVLLAIMVPPVPPSTDIEFSASPLPNSSAVPEPLAGASVLISDPSQGVPIESFASITPTAVAASSDVPRTCLQSETSDAVQKCVMGDTDSSTVVAVVGDSHAAMFVPGIAAVASEQGWRLDVYTKGSCPFTAQMVLVDGRPYENCLSWGENVAKDLMNNPPSALIVGTSRYQAAGFSDRSASEDALIQGMRAAWTPFVEAGVPVISLKDAPRPGESVPDCVAQNETELSRCALPRQNLLSKRSPEVEAAEGMTGVYVVDLTDAICPGEMCPAVIGGVLIYRDGNHLTATYSRTMKPQIMAALVPLITPAQ</sequence>
<dbReference type="PANTHER" id="PTHR23028">
    <property type="entry name" value="ACETYLTRANSFERASE"/>
    <property type="match status" value="1"/>
</dbReference>
<reference evidence="4" key="1">
    <citation type="submission" date="2021-06" db="EMBL/GenBank/DDBJ databases">
        <title>Novel species in genus Arthrobacter.</title>
        <authorList>
            <person name="Zhang G."/>
        </authorList>
    </citation>
    <scope>NUCLEOTIDE SEQUENCE</scope>
    <source>
        <strain evidence="4">Zg-ZUI122</strain>
    </source>
</reference>
<feature type="transmembrane region" description="Helical" evidence="1">
    <location>
        <begin position="244"/>
        <end position="264"/>
    </location>
</feature>
<dbReference type="RefSeq" id="WP_207347502.1">
    <property type="nucleotide sequence ID" value="NZ_CP076456.1"/>
</dbReference>
<feature type="transmembrane region" description="Helical" evidence="1">
    <location>
        <begin position="89"/>
        <end position="109"/>
    </location>
</feature>
<dbReference type="EMBL" id="CP076456">
    <property type="protein sequence ID" value="QWQ37199.1"/>
    <property type="molecule type" value="Genomic_DNA"/>
</dbReference>
<feature type="transmembrane region" description="Helical" evidence="1">
    <location>
        <begin position="161"/>
        <end position="178"/>
    </location>
</feature>
<dbReference type="Pfam" id="PF19040">
    <property type="entry name" value="SGNH"/>
    <property type="match status" value="1"/>
</dbReference>